<protein>
    <recommendedName>
        <fullName evidence="3">Aldose 1-epimerase</fullName>
    </recommendedName>
</protein>
<accession>A0A1M5ZYU1</accession>
<reference evidence="1 2" key="1">
    <citation type="submission" date="2016-11" db="EMBL/GenBank/DDBJ databases">
        <authorList>
            <person name="Jaros S."/>
            <person name="Januszkiewicz K."/>
            <person name="Wedrychowicz H."/>
        </authorList>
    </citation>
    <scope>NUCLEOTIDE SEQUENCE [LARGE SCALE GENOMIC DNA]</scope>
    <source>
        <strain evidence="1 2">DSM 100565</strain>
    </source>
</reference>
<dbReference type="EMBL" id="FQYO01000001">
    <property type="protein sequence ID" value="SHI29063.1"/>
    <property type="molecule type" value="Genomic_DNA"/>
</dbReference>
<evidence type="ECO:0000313" key="2">
    <source>
        <dbReference type="Proteomes" id="UP000184292"/>
    </source>
</evidence>
<dbReference type="Gene3D" id="2.70.98.10">
    <property type="match status" value="1"/>
</dbReference>
<dbReference type="InterPro" id="IPR014718">
    <property type="entry name" value="GH-type_carb-bd"/>
</dbReference>
<organism evidence="1 2">
    <name type="scientific">Wenxinia saemankumensis</name>
    <dbReference type="NCBI Taxonomy" id="1447782"/>
    <lineage>
        <taxon>Bacteria</taxon>
        <taxon>Pseudomonadati</taxon>
        <taxon>Pseudomonadota</taxon>
        <taxon>Alphaproteobacteria</taxon>
        <taxon>Rhodobacterales</taxon>
        <taxon>Roseobacteraceae</taxon>
        <taxon>Wenxinia</taxon>
    </lineage>
</organism>
<dbReference type="Proteomes" id="UP000184292">
    <property type="component" value="Unassembled WGS sequence"/>
</dbReference>
<keyword evidence="2" id="KW-1185">Reference proteome</keyword>
<name>A0A1M5ZYU1_9RHOB</name>
<gene>
    <name evidence="1" type="ORF">SAMN05444417_0045</name>
</gene>
<evidence type="ECO:0000313" key="1">
    <source>
        <dbReference type="EMBL" id="SHI29063.1"/>
    </source>
</evidence>
<dbReference type="STRING" id="1447782.SAMN05444417_0045"/>
<proteinExistence type="predicted"/>
<evidence type="ECO:0008006" key="3">
    <source>
        <dbReference type="Google" id="ProtNLM"/>
    </source>
</evidence>
<sequence length="344" mass="36787">MTDPRAPGEMRSLAWSHGVLSVQSFGGMLGPTSFVLGDGRQVSPFWIAPWHAEDVPADVDPMTAALRGEWPCIPFGYPFPTDSFSGRWDRALEDAAPPGPVHGYSSNANWSFGPPAEGQIGLRIDYPPGHPVRRLRRTLRPVPGAAAIEFDLSIEARRPTRLPVALHGCFSLPATPGLARIDVPAFRVGRTHPGRVEPGAGLFESDQTFVDLCSVPGLDGAPVDATGLPFGSAVEELLQLDGLAGPIALANLGGGYRVIFDWDRALLPSVVLWFSNRGRQYAPWNGRTQVLGIEPACTAFGLSPETSLSDNPVAQGGTPTALVLAAGEETRIRYRVSVEALPTR</sequence>
<dbReference type="AlphaFoldDB" id="A0A1M5ZYU1"/>
<dbReference type="GO" id="GO:0030246">
    <property type="term" value="F:carbohydrate binding"/>
    <property type="evidence" value="ECO:0007669"/>
    <property type="project" value="InterPro"/>
</dbReference>